<dbReference type="InterPro" id="IPR016712">
    <property type="entry name" value="Rbsml_bS1m-like"/>
</dbReference>
<dbReference type="EMBL" id="JABCKV010000078">
    <property type="protein sequence ID" value="KAG5644243.1"/>
    <property type="molecule type" value="Genomic_DNA"/>
</dbReference>
<proteinExistence type="predicted"/>
<reference evidence="2" key="2">
    <citation type="submission" date="2021-10" db="EMBL/GenBank/DDBJ databases">
        <title>Phylogenomics reveals ancestral predisposition of the termite-cultivated fungus Termitomyces towards a domesticated lifestyle.</title>
        <authorList>
            <person name="Auxier B."/>
            <person name="Grum-Grzhimaylo A."/>
            <person name="Cardenas M.E."/>
            <person name="Lodge J.D."/>
            <person name="Laessoe T."/>
            <person name="Pedersen O."/>
            <person name="Smith M.E."/>
            <person name="Kuyper T.W."/>
            <person name="Franco-Molano E.A."/>
            <person name="Baroni T.J."/>
            <person name="Aanen D.K."/>
        </authorList>
    </citation>
    <scope>NUCLEOTIDE SEQUENCE</scope>
    <source>
        <strain evidence="2">AP01</strain>
        <tissue evidence="2">Mycelium</tissue>
    </source>
</reference>
<sequence>MAAVATAVVRDGPKILVHPPASPFAELLRRSKFASYDPAIRQTYSAAPAHAHRGDWGLKRPIALRRKNAFISLTSFEHPAHFTEWNHAENQVRFIRRVEEMGTRPETAVGTPWYKSLGKARTELLLDSDFCPGESGQLKLRREETIEEANTEEVDAKPTTVNLNLLGNKGPGAYGSQRAELPIEKKKRKKWDPMAVYVTANVDAMSKREFARYLAHLRTLHPAFQAHIDSEDSIREKSLYRLAQNADNGYHRKFMMDHMTGEYQNLLGGRLEPQPHPNAALTYARRTALESRLWTKPQPGIVLNTHTDRTGSAEKKYVAAFGGLGALLRHNNASGKVPLLDVSSEEGVDQARVDESIADMRVVPRHGLKLQVPPKVVGSKPQGLKAVSILAEVMTEVKGTQFSQDNPHPLGSAQYVAQAPPTTKSSPKNLAAPRHTPHRARNFVPLRRQNPEKLIATLQGMTKLRGKPVRDDEL</sequence>
<dbReference type="OrthoDB" id="2735536at2759"/>
<evidence type="ECO:0000313" key="3">
    <source>
        <dbReference type="Proteomes" id="UP000775547"/>
    </source>
</evidence>
<name>A0A9P7G635_9AGAR</name>
<accession>A0A9P7G635</accession>
<reference evidence="2" key="1">
    <citation type="submission" date="2020-07" db="EMBL/GenBank/DDBJ databases">
        <authorList>
            <person name="Nieuwenhuis M."/>
            <person name="Van De Peppel L.J.J."/>
        </authorList>
    </citation>
    <scope>NUCLEOTIDE SEQUENCE</scope>
    <source>
        <strain evidence="2">AP01</strain>
        <tissue evidence="2">Mycelium</tissue>
    </source>
</reference>
<feature type="region of interest" description="Disordered" evidence="1">
    <location>
        <begin position="418"/>
        <end position="438"/>
    </location>
</feature>
<dbReference type="Proteomes" id="UP000775547">
    <property type="component" value="Unassembled WGS sequence"/>
</dbReference>
<protein>
    <submittedName>
        <fullName evidence="2">Uncharacterized protein</fullName>
    </submittedName>
</protein>
<keyword evidence="3" id="KW-1185">Reference proteome</keyword>
<organism evidence="2 3">
    <name type="scientific">Asterophora parasitica</name>
    <dbReference type="NCBI Taxonomy" id="117018"/>
    <lineage>
        <taxon>Eukaryota</taxon>
        <taxon>Fungi</taxon>
        <taxon>Dikarya</taxon>
        <taxon>Basidiomycota</taxon>
        <taxon>Agaricomycotina</taxon>
        <taxon>Agaricomycetes</taxon>
        <taxon>Agaricomycetidae</taxon>
        <taxon>Agaricales</taxon>
        <taxon>Tricholomatineae</taxon>
        <taxon>Lyophyllaceae</taxon>
        <taxon>Asterophora</taxon>
    </lineage>
</organism>
<gene>
    <name evidence="2" type="ORF">DXG03_008838</name>
</gene>
<dbReference type="PANTHER" id="PTHR28058:SF1">
    <property type="entry name" value="SMALL RIBOSOMAL SUBUNIT PROTEIN BS1M"/>
    <property type="match status" value="1"/>
</dbReference>
<dbReference type="AlphaFoldDB" id="A0A9P7G635"/>
<evidence type="ECO:0000256" key="1">
    <source>
        <dbReference type="SAM" id="MobiDB-lite"/>
    </source>
</evidence>
<dbReference type="PANTHER" id="PTHR28058">
    <property type="entry name" value="37S RIBOSOMAL PROTEIN MRP51, MITOCHONDRIAL"/>
    <property type="match status" value="1"/>
</dbReference>
<evidence type="ECO:0000313" key="2">
    <source>
        <dbReference type="EMBL" id="KAG5644243.1"/>
    </source>
</evidence>
<comment type="caution">
    <text evidence="2">The sequence shown here is derived from an EMBL/GenBank/DDBJ whole genome shotgun (WGS) entry which is preliminary data.</text>
</comment>